<dbReference type="AlphaFoldDB" id="A0A0A9FLQ4"/>
<sequence>MTLEGITTLHMQTYAGWIKY</sequence>
<evidence type="ECO:0000313" key="1">
    <source>
        <dbReference type="EMBL" id="JAE11051.1"/>
    </source>
</evidence>
<organism evidence="1">
    <name type="scientific">Arundo donax</name>
    <name type="common">Giant reed</name>
    <name type="synonym">Donax arundinaceus</name>
    <dbReference type="NCBI Taxonomy" id="35708"/>
    <lineage>
        <taxon>Eukaryota</taxon>
        <taxon>Viridiplantae</taxon>
        <taxon>Streptophyta</taxon>
        <taxon>Embryophyta</taxon>
        <taxon>Tracheophyta</taxon>
        <taxon>Spermatophyta</taxon>
        <taxon>Magnoliopsida</taxon>
        <taxon>Liliopsida</taxon>
        <taxon>Poales</taxon>
        <taxon>Poaceae</taxon>
        <taxon>PACMAD clade</taxon>
        <taxon>Arundinoideae</taxon>
        <taxon>Arundineae</taxon>
        <taxon>Arundo</taxon>
    </lineage>
</organism>
<proteinExistence type="predicted"/>
<name>A0A0A9FLQ4_ARUDO</name>
<protein>
    <submittedName>
        <fullName evidence="1">Uncharacterized protein</fullName>
    </submittedName>
</protein>
<accession>A0A0A9FLQ4</accession>
<dbReference type="EMBL" id="GBRH01186845">
    <property type="protein sequence ID" value="JAE11051.1"/>
    <property type="molecule type" value="Transcribed_RNA"/>
</dbReference>
<reference evidence="1" key="1">
    <citation type="submission" date="2014-09" db="EMBL/GenBank/DDBJ databases">
        <authorList>
            <person name="Magalhaes I.L.F."/>
            <person name="Oliveira U."/>
            <person name="Santos F.R."/>
            <person name="Vidigal T.H.D.A."/>
            <person name="Brescovit A.D."/>
            <person name="Santos A.J."/>
        </authorList>
    </citation>
    <scope>NUCLEOTIDE SEQUENCE</scope>
    <source>
        <tissue evidence="1">Shoot tissue taken approximately 20 cm above the soil surface</tissue>
    </source>
</reference>
<reference evidence="1" key="2">
    <citation type="journal article" date="2015" name="Data Brief">
        <title>Shoot transcriptome of the giant reed, Arundo donax.</title>
        <authorList>
            <person name="Barrero R.A."/>
            <person name="Guerrero F.D."/>
            <person name="Moolhuijzen P."/>
            <person name="Goolsby J.A."/>
            <person name="Tidwell J."/>
            <person name="Bellgard S.E."/>
            <person name="Bellgard M.I."/>
        </authorList>
    </citation>
    <scope>NUCLEOTIDE SEQUENCE</scope>
    <source>
        <tissue evidence="1">Shoot tissue taken approximately 20 cm above the soil surface</tissue>
    </source>
</reference>